<dbReference type="GO" id="GO:0016788">
    <property type="term" value="F:hydrolase activity, acting on ester bonds"/>
    <property type="evidence" value="ECO:0007669"/>
    <property type="project" value="InterPro"/>
</dbReference>
<evidence type="ECO:0000256" key="6">
    <source>
        <dbReference type="PIRSR" id="PIRSR005054-50"/>
    </source>
</evidence>
<dbReference type="AlphaFoldDB" id="A0A2H4VN99"/>
<evidence type="ECO:0000313" key="9">
    <source>
        <dbReference type="Proteomes" id="UP000232631"/>
    </source>
</evidence>
<keyword evidence="2" id="KW-0694">RNA-binding</keyword>
<evidence type="ECO:0000256" key="3">
    <source>
        <dbReference type="ARBA" id="ARBA00023118"/>
    </source>
</evidence>
<organism evidence="8 9">
    <name type="scientific">Methanobacterium subterraneum</name>
    <dbReference type="NCBI Taxonomy" id="59277"/>
    <lineage>
        <taxon>Archaea</taxon>
        <taxon>Methanobacteriati</taxon>
        <taxon>Methanobacteriota</taxon>
        <taxon>Methanomada group</taxon>
        <taxon>Methanobacteria</taxon>
        <taxon>Methanobacteriales</taxon>
        <taxon>Methanobacteriaceae</taxon>
        <taxon>Methanobacterium</taxon>
    </lineage>
</organism>
<dbReference type="GeneID" id="35125229"/>
<dbReference type="Pfam" id="PF21350">
    <property type="entry name" value="Cas6_I-A"/>
    <property type="match status" value="1"/>
</dbReference>
<dbReference type="Gene3D" id="3.30.70.1890">
    <property type="match status" value="1"/>
</dbReference>
<dbReference type="InterPro" id="IPR045747">
    <property type="entry name" value="CRISPR-assoc_prot_Cas6_N_sf"/>
</dbReference>
<reference evidence="8 9" key="1">
    <citation type="submission" date="2016-10" db="EMBL/GenBank/DDBJ databases">
        <title>Comparative genomics between deep and shallow subseafloor isolates.</title>
        <authorList>
            <person name="Ishii S."/>
            <person name="Miller J.R."/>
            <person name="Sutton G."/>
            <person name="Suzuki S."/>
            <person name="Methe B."/>
            <person name="Inagaki F."/>
            <person name="Imachi H."/>
        </authorList>
    </citation>
    <scope>NUCLEOTIDE SEQUENCE [LARGE SCALE GENOMIC DNA]</scope>
    <source>
        <strain evidence="8 9">A8p</strain>
    </source>
</reference>
<evidence type="ECO:0000256" key="1">
    <source>
        <dbReference type="ARBA" id="ARBA00005937"/>
    </source>
</evidence>
<comment type="function">
    <text evidence="4">CRISPR (clustered regularly interspaced short palindromic repeat), is an adaptive immune system that provides protection against mobile genetic elements (viruses, transposable elements and conjugative plasmids). CRISPR clusters contain sequences complementary to antecedent mobile elements and target invading nucleic acids. CRISPR clusters are transcribed and processed into CRISPR RNA (crRNA).</text>
</comment>
<dbReference type="NCBIfam" id="TIGR01877">
    <property type="entry name" value="cas_cas6"/>
    <property type="match status" value="1"/>
</dbReference>
<feature type="site" description="Transition state stabilizer" evidence="5">
    <location>
        <position position="48"/>
    </location>
</feature>
<dbReference type="PANTHER" id="PTHR36984:SF1">
    <property type="entry name" value="CRISPR-ASSOCIATED ENDORIBONUCLEASE CAS6 1"/>
    <property type="match status" value="1"/>
</dbReference>
<comment type="similarity">
    <text evidence="1 4">Belongs to the CRISPR-associated protein Cas6/Cse3/CasE family.</text>
</comment>
<accession>A0A2H4VN99</accession>
<feature type="active site" description="Proton donor" evidence="6">
    <location>
        <position position="42"/>
    </location>
</feature>
<dbReference type="PIRSF" id="PIRSF005054">
    <property type="entry name" value="PF1131"/>
    <property type="match status" value="1"/>
</dbReference>
<dbReference type="RefSeq" id="WP_100908874.1">
    <property type="nucleotide sequence ID" value="NZ_CP017768.1"/>
</dbReference>
<dbReference type="GO" id="GO:0051607">
    <property type="term" value="P:defense response to virus"/>
    <property type="evidence" value="ECO:0007669"/>
    <property type="project" value="UniProtKB-KW"/>
</dbReference>
<dbReference type="PANTHER" id="PTHR36984">
    <property type="entry name" value="CRISPR-ASSOCIATED ENDORIBONUCLEASE CAS6 1"/>
    <property type="match status" value="1"/>
</dbReference>
<keyword evidence="3" id="KW-0051">Antiviral defense</keyword>
<feature type="domain" description="CRISPR associated protein Cas6 C-terminal" evidence="7">
    <location>
        <begin position="115"/>
        <end position="238"/>
    </location>
</feature>
<evidence type="ECO:0000259" key="7">
    <source>
        <dbReference type="Pfam" id="PF01881"/>
    </source>
</evidence>
<dbReference type="KEGG" id="msub:BK009_02065"/>
<name>A0A2H4VN99_9EURY</name>
<sequence>MRLKISLTSPRGNYLIPYNYNHILSAIIYRKISDLDLAAKLHFSKDFKFFTFSQIYFSKWKLTKQGIVSLDGKLSLYISSPNDHLIKSLVEGHLENSQVDFKGNKLLVENIELLKKPEFKSKMKMKTMSPVAASIKREIDGKLKIWDLGPGDERFYESVQKNLINKYVSFYGDYNGDKWVRIKPNMKTAKRRRIEIKGDFHRGYMMEFGIETDPSLIEFAYDCGLGEKNSMGFGMIEVDNLSPTEERTKID</sequence>
<dbReference type="InterPro" id="IPR010156">
    <property type="entry name" value="CRISPR-assoc_prot_Cas6"/>
</dbReference>
<dbReference type="Pfam" id="PF01881">
    <property type="entry name" value="Cas_Cas6_C"/>
    <property type="match status" value="1"/>
</dbReference>
<evidence type="ECO:0000256" key="2">
    <source>
        <dbReference type="ARBA" id="ARBA00022884"/>
    </source>
</evidence>
<evidence type="ECO:0000256" key="4">
    <source>
        <dbReference type="PIRNR" id="PIRNR005054"/>
    </source>
</evidence>
<dbReference type="InterPro" id="IPR049435">
    <property type="entry name" value="Cas_Cas6_C"/>
</dbReference>
<dbReference type="Proteomes" id="UP000232631">
    <property type="component" value="Chromosome"/>
</dbReference>
<dbReference type="GO" id="GO:0003723">
    <property type="term" value="F:RNA binding"/>
    <property type="evidence" value="ECO:0007669"/>
    <property type="project" value="UniProtKB-KW"/>
</dbReference>
<gene>
    <name evidence="8" type="ORF">BK009_02065</name>
</gene>
<proteinExistence type="inferred from homology"/>
<dbReference type="Gene3D" id="3.30.70.1900">
    <property type="match status" value="1"/>
</dbReference>
<evidence type="ECO:0000256" key="5">
    <source>
        <dbReference type="PIRSR" id="PIRSR005054-1"/>
    </source>
</evidence>
<evidence type="ECO:0000313" key="8">
    <source>
        <dbReference type="EMBL" id="AUB59569.1"/>
    </source>
</evidence>
<dbReference type="EMBL" id="CP017768">
    <property type="protein sequence ID" value="AUB59569.1"/>
    <property type="molecule type" value="Genomic_DNA"/>
</dbReference>
<protein>
    <recommendedName>
        <fullName evidence="4">CRISPR-associated endoribonuclease</fullName>
    </recommendedName>
</protein>
<keyword evidence="9" id="KW-1185">Reference proteome</keyword>
<feature type="active site" description="Proton acceptor" evidence="6">
    <location>
        <position position="29"/>
    </location>
</feature>